<keyword evidence="3 5" id="KW-0131">Cell cycle</keyword>
<keyword evidence="8" id="KW-1185">Reference proteome</keyword>
<keyword evidence="2 5" id="KW-0717">Septation</keyword>
<evidence type="ECO:0000256" key="1">
    <source>
        <dbReference type="ARBA" id="ARBA00022618"/>
    </source>
</evidence>
<dbReference type="Gene3D" id="2.160.20.70">
    <property type="match status" value="1"/>
</dbReference>
<dbReference type="RefSeq" id="WP_103376210.1">
    <property type="nucleotide sequence ID" value="NZ_CP133983.1"/>
</dbReference>
<dbReference type="SUPFAM" id="SSF63848">
    <property type="entry name" value="Cell-division inhibitor MinC, C-terminal domain"/>
    <property type="match status" value="1"/>
</dbReference>
<comment type="subunit">
    <text evidence="4 5">Interacts with MinD and FtsZ.</text>
</comment>
<proteinExistence type="inferred from homology"/>
<dbReference type="Proteomes" id="UP000325292">
    <property type="component" value="Chromosome"/>
</dbReference>
<evidence type="ECO:0000256" key="5">
    <source>
        <dbReference type="HAMAP-Rule" id="MF_00267"/>
    </source>
</evidence>
<dbReference type="InterPro" id="IPR005526">
    <property type="entry name" value="Septum_form_inhib_MinC_C"/>
</dbReference>
<comment type="function">
    <text evidence="5">Cell division inhibitor that blocks the formation of polar Z ring septums. Rapidly oscillates between the poles of the cell to destabilize FtsZ filaments that have formed before they mature into polar Z rings. Prevents FtsZ polymerization.</text>
</comment>
<dbReference type="InterPro" id="IPR036145">
    <property type="entry name" value="MinC_C_sf"/>
</dbReference>
<gene>
    <name evidence="5" type="primary">minC</name>
    <name evidence="7" type="ORF">BXT84_13125</name>
</gene>
<reference evidence="7 8" key="1">
    <citation type="journal article" date="2019" name="Sci. Rep.">
        <title>Sulfobacillus thermotolerans: new insights into resistance and metabolic capacities of acidophilic chemolithotrophs.</title>
        <authorList>
            <person name="Panyushkina A.E."/>
            <person name="Babenko V.V."/>
            <person name="Nikitina A.S."/>
            <person name="Selezneva O.V."/>
            <person name="Tsaplina I.A."/>
            <person name="Letarova M.A."/>
            <person name="Kostryukova E.S."/>
            <person name="Letarov A.V."/>
        </authorList>
    </citation>
    <scope>NUCLEOTIDE SEQUENCE [LARGE SCALE GENOMIC DNA]</scope>
    <source>
        <strain evidence="7 8">Kr1</strain>
    </source>
</reference>
<keyword evidence="1 5" id="KW-0132">Cell division</keyword>
<dbReference type="InterPro" id="IPR013033">
    <property type="entry name" value="MinC"/>
</dbReference>
<organism evidence="7 8">
    <name type="scientific">Sulfobacillus thermotolerans</name>
    <dbReference type="NCBI Taxonomy" id="338644"/>
    <lineage>
        <taxon>Bacteria</taxon>
        <taxon>Bacillati</taxon>
        <taxon>Bacillota</taxon>
        <taxon>Clostridia</taxon>
        <taxon>Eubacteriales</taxon>
        <taxon>Clostridiales Family XVII. Incertae Sedis</taxon>
        <taxon>Sulfobacillus</taxon>
    </lineage>
</organism>
<comment type="similarity">
    <text evidence="5">Belongs to the MinC family.</text>
</comment>
<evidence type="ECO:0000313" key="8">
    <source>
        <dbReference type="Proteomes" id="UP000325292"/>
    </source>
</evidence>
<protein>
    <recommendedName>
        <fullName evidence="5">Probable septum site-determining protein MinC</fullName>
    </recommendedName>
</protein>
<dbReference type="EMBL" id="CP019454">
    <property type="protein sequence ID" value="AUW94771.1"/>
    <property type="molecule type" value="Genomic_DNA"/>
</dbReference>
<sequence>MQIKGDRRGLRLLATGFTTEAALIEDLAHTLETRQEFLGTTGIFLEVGAMDLTPSLFEQVAQTFARFPALTLKGIQQSDTAVVISLEEKKPVPVPRIVRHTIRSGQQIMHTGDVIIVGDVNPGATIIASGDVMVFGWLRGTVYAGQPQDRTAGIFALRMQPTQIKIGDIMALGDGRGEEPEFAHVEEGAIVVQHWADVKLPDIVTQEPRTRRGTEKISRLINS</sequence>
<dbReference type="InterPro" id="IPR016098">
    <property type="entry name" value="CAP/MinC_C"/>
</dbReference>
<dbReference type="PANTHER" id="PTHR34108">
    <property type="entry name" value="SEPTUM SITE-DETERMINING PROTEIN MINC"/>
    <property type="match status" value="1"/>
</dbReference>
<dbReference type="PANTHER" id="PTHR34108:SF1">
    <property type="entry name" value="SEPTUM SITE-DETERMINING PROTEIN MINC"/>
    <property type="match status" value="1"/>
</dbReference>
<feature type="domain" description="Septum formation inhibitor MinC C-terminal" evidence="6">
    <location>
        <begin position="97"/>
        <end position="192"/>
    </location>
</feature>
<evidence type="ECO:0000256" key="2">
    <source>
        <dbReference type="ARBA" id="ARBA00023210"/>
    </source>
</evidence>
<accession>A0ABM6RTF4</accession>
<evidence type="ECO:0000256" key="3">
    <source>
        <dbReference type="ARBA" id="ARBA00023306"/>
    </source>
</evidence>
<name>A0ABM6RTF4_9FIRM</name>
<evidence type="ECO:0000259" key="6">
    <source>
        <dbReference type="Pfam" id="PF03775"/>
    </source>
</evidence>
<dbReference type="Pfam" id="PF03775">
    <property type="entry name" value="MinC_C"/>
    <property type="match status" value="1"/>
</dbReference>
<evidence type="ECO:0000256" key="4">
    <source>
        <dbReference type="ARBA" id="ARBA00046874"/>
    </source>
</evidence>
<dbReference type="HAMAP" id="MF_00267">
    <property type="entry name" value="MinC"/>
    <property type="match status" value="1"/>
</dbReference>
<evidence type="ECO:0000313" key="7">
    <source>
        <dbReference type="EMBL" id="AUW94771.1"/>
    </source>
</evidence>